<feature type="coiled-coil region" evidence="1">
    <location>
        <begin position="190"/>
        <end position="217"/>
    </location>
</feature>
<keyword evidence="4" id="KW-1185">Reference proteome</keyword>
<reference evidence="3" key="1">
    <citation type="submission" date="2021-03" db="EMBL/GenBank/DDBJ databases">
        <authorList>
            <person name="Kanchanasin P."/>
            <person name="Saeng-In P."/>
            <person name="Phongsopitanun W."/>
            <person name="Yuki M."/>
            <person name="Kudo T."/>
            <person name="Ohkuma M."/>
            <person name="Tanasupawat S."/>
        </authorList>
    </citation>
    <scope>NUCLEOTIDE SEQUENCE</scope>
    <source>
        <strain evidence="3">GKU 128</strain>
    </source>
</reference>
<accession>A0A939PTC3</accession>
<evidence type="ECO:0000256" key="2">
    <source>
        <dbReference type="SAM" id="MobiDB-lite"/>
    </source>
</evidence>
<proteinExistence type="predicted"/>
<evidence type="ECO:0000313" key="3">
    <source>
        <dbReference type="EMBL" id="MBO2454411.1"/>
    </source>
</evidence>
<feature type="coiled-coil region" evidence="1">
    <location>
        <begin position="72"/>
        <end position="128"/>
    </location>
</feature>
<evidence type="ECO:0000256" key="1">
    <source>
        <dbReference type="SAM" id="Coils"/>
    </source>
</evidence>
<sequence length="456" mass="51475">MSGAKQITVNESDWQRAQRARQQLAQVQANLPTVLADERRQMQAELDRVRAAVTSRQDRVEGKLQKLSKYTRDLERRTDEKLRAEADSLREETRAAVGGLRDELAKEREERRREFKALDERVAGLRDESDRAGEAARATFEDAVTVHAVIRDELPHERFAPGRLDRLQVRLDIARANLESQAPAFALTQIQDLYLDLSELRAEVARLDQEWRAAQALAVAALKNADRHIAANATRPVVDAEGRELPARLDVDYWTGGDLAELRAEIERLTGEVSAPDSPYSVERLREVIETTAPQYGERLDELVERASGRLLASQRRVNVAHRIAERLTANGYAVGRGDDGPTYAGEDFRDSFVAKLQHPDASEVVVEVAPDGDEDMTVRILSYETAPSEYERRERIRAVNEALRADGLRVGEAVEEEQAPDPAYRDLKAIRQRDVQRQDARQGTQQGTQRRRHGS</sequence>
<dbReference type="AlphaFoldDB" id="A0A939PTC3"/>
<evidence type="ECO:0000313" key="4">
    <source>
        <dbReference type="Proteomes" id="UP000669179"/>
    </source>
</evidence>
<organism evidence="3 4">
    <name type="scientific">Actinomadura barringtoniae</name>
    <dbReference type="NCBI Taxonomy" id="1427535"/>
    <lineage>
        <taxon>Bacteria</taxon>
        <taxon>Bacillati</taxon>
        <taxon>Actinomycetota</taxon>
        <taxon>Actinomycetes</taxon>
        <taxon>Streptosporangiales</taxon>
        <taxon>Thermomonosporaceae</taxon>
        <taxon>Actinomadura</taxon>
    </lineage>
</organism>
<name>A0A939PTC3_9ACTN</name>
<feature type="region of interest" description="Disordered" evidence="2">
    <location>
        <begin position="433"/>
        <end position="456"/>
    </location>
</feature>
<dbReference type="Proteomes" id="UP000669179">
    <property type="component" value="Unassembled WGS sequence"/>
</dbReference>
<comment type="caution">
    <text evidence="3">The sequence shown here is derived from an EMBL/GenBank/DDBJ whole genome shotgun (WGS) entry which is preliminary data.</text>
</comment>
<keyword evidence="1" id="KW-0175">Coiled coil</keyword>
<gene>
    <name evidence="3" type="ORF">J4573_45500</name>
</gene>
<dbReference type="EMBL" id="JAGEOJ010000026">
    <property type="protein sequence ID" value="MBO2454411.1"/>
    <property type="molecule type" value="Genomic_DNA"/>
</dbReference>
<protein>
    <submittedName>
        <fullName evidence="3">Uncharacterized protein</fullName>
    </submittedName>
</protein>
<dbReference type="RefSeq" id="WP_208262620.1">
    <property type="nucleotide sequence ID" value="NZ_JAGEOJ010000026.1"/>
</dbReference>